<organism evidence="2 3">
    <name type="scientific">Steroidobacter agaridevorans</name>
    <dbReference type="NCBI Taxonomy" id="2695856"/>
    <lineage>
        <taxon>Bacteria</taxon>
        <taxon>Pseudomonadati</taxon>
        <taxon>Pseudomonadota</taxon>
        <taxon>Gammaproteobacteria</taxon>
        <taxon>Steroidobacterales</taxon>
        <taxon>Steroidobacteraceae</taxon>
        <taxon>Steroidobacter</taxon>
    </lineage>
</organism>
<sequence length="449" mass="49099">MALKSIDSITRREALGLGIALRLAGCAPTTTRELERIAASRRPSTFEWKLHDPEEVGMSRAGLENVRAAIQKYLDKHDLTGAVTAIARHNKLVWYEAQGVRDVTTGAPMRKDDLFRMMSSSKVVTAVAVLQMMDEGRLELDDKVNRFIPTFKDMKVAVAPANSKDASQVQLVPASRDITVKDLLTHTSGLSSVGDGLSPQGPASLVNKIERKPDDTLADYIPRLGAAALDFQPGSKWRYSPLDGFDVLLRIVEITSGMPADAFLRERLFEPLDMRDTYFNVPPEKQERILTLYGRKDGVWSVQPALFGPGPNKYLCGAGGLFSTVHDFMQFEAMLLNKGSFNGRRVLKDETVALMSRNQVGSMFSEWIPPVTAGFGFGLSVSVLEDPAKGFGRGVGAFGWGGAYGTESWADPELDVAAALFIQQPVATVKQDFQQALRKAIVTTEAEAA</sequence>
<keyword evidence="2" id="KW-0378">Hydrolase</keyword>
<evidence type="ECO:0000259" key="1">
    <source>
        <dbReference type="Pfam" id="PF00144"/>
    </source>
</evidence>
<accession>A0A829YGU2</accession>
<dbReference type="PANTHER" id="PTHR43283:SF3">
    <property type="entry name" value="BETA-LACTAMASE FAMILY PROTEIN (AFU_ORTHOLOGUE AFUA_5G07500)"/>
    <property type="match status" value="1"/>
</dbReference>
<dbReference type="EMBL" id="BLJN01000004">
    <property type="protein sequence ID" value="GFE82430.1"/>
    <property type="molecule type" value="Genomic_DNA"/>
</dbReference>
<name>A0A829YGU2_9GAMM</name>
<comment type="caution">
    <text evidence="2">The sequence shown here is derived from an EMBL/GenBank/DDBJ whole genome shotgun (WGS) entry which is preliminary data.</text>
</comment>
<dbReference type="Gene3D" id="3.40.710.10">
    <property type="entry name" value="DD-peptidase/beta-lactamase superfamily"/>
    <property type="match status" value="1"/>
</dbReference>
<dbReference type="Proteomes" id="UP000445000">
    <property type="component" value="Unassembled WGS sequence"/>
</dbReference>
<evidence type="ECO:0000313" key="2">
    <source>
        <dbReference type="EMBL" id="GFE82430.1"/>
    </source>
</evidence>
<dbReference type="GO" id="GO:0016787">
    <property type="term" value="F:hydrolase activity"/>
    <property type="evidence" value="ECO:0007669"/>
    <property type="project" value="UniProtKB-KW"/>
</dbReference>
<dbReference type="SUPFAM" id="SSF56601">
    <property type="entry name" value="beta-lactamase/transpeptidase-like"/>
    <property type="match status" value="1"/>
</dbReference>
<dbReference type="PANTHER" id="PTHR43283">
    <property type="entry name" value="BETA-LACTAMASE-RELATED"/>
    <property type="match status" value="1"/>
</dbReference>
<dbReference type="InterPro" id="IPR001466">
    <property type="entry name" value="Beta-lactam-related"/>
</dbReference>
<feature type="domain" description="Beta-lactamase-related" evidence="1">
    <location>
        <begin position="66"/>
        <end position="427"/>
    </location>
</feature>
<dbReference type="Pfam" id="PF00144">
    <property type="entry name" value="Beta-lactamase"/>
    <property type="match status" value="1"/>
</dbReference>
<dbReference type="RefSeq" id="WP_161814076.1">
    <property type="nucleotide sequence ID" value="NZ_BLJN01000004.1"/>
</dbReference>
<dbReference type="InterPro" id="IPR012338">
    <property type="entry name" value="Beta-lactam/transpept-like"/>
</dbReference>
<evidence type="ECO:0000313" key="3">
    <source>
        <dbReference type="Proteomes" id="UP000445000"/>
    </source>
</evidence>
<gene>
    <name evidence="2" type="ORF">GCM10011487_44300</name>
</gene>
<keyword evidence="3" id="KW-1185">Reference proteome</keyword>
<dbReference type="InterPro" id="IPR050789">
    <property type="entry name" value="Diverse_Enzym_Activities"/>
</dbReference>
<reference evidence="3" key="1">
    <citation type="submission" date="2020-01" db="EMBL/GenBank/DDBJ databases">
        <title>'Steroidobacter agaridevorans' sp. nov., agar-degrading bacteria isolated from rhizosphere soils.</title>
        <authorList>
            <person name="Ikenaga M."/>
            <person name="Kataoka M."/>
            <person name="Murouchi A."/>
            <person name="Katsuragi S."/>
            <person name="Sakai M."/>
        </authorList>
    </citation>
    <scope>NUCLEOTIDE SEQUENCE [LARGE SCALE GENOMIC DNA]</scope>
    <source>
        <strain evidence="3">YU21-B</strain>
    </source>
</reference>
<dbReference type="AlphaFoldDB" id="A0A829YGU2"/>
<proteinExistence type="predicted"/>
<protein>
    <submittedName>
        <fullName evidence="2">Serine hydrolase</fullName>
    </submittedName>
</protein>